<dbReference type="PANTHER" id="PTHR43479">
    <property type="entry name" value="ACREF/ENVCD OPERON REPRESSOR-RELATED"/>
    <property type="match status" value="1"/>
</dbReference>
<evidence type="ECO:0000256" key="2">
    <source>
        <dbReference type="PROSITE-ProRule" id="PRU00335"/>
    </source>
</evidence>
<dbReference type="Pfam" id="PF00440">
    <property type="entry name" value="TetR_N"/>
    <property type="match status" value="1"/>
</dbReference>
<gene>
    <name evidence="4" type="ORF">DFR60_12837</name>
</gene>
<accession>A0A2V3XX48</accession>
<dbReference type="PROSITE" id="PS50977">
    <property type="entry name" value="HTH_TETR_2"/>
    <property type="match status" value="1"/>
</dbReference>
<protein>
    <submittedName>
        <fullName evidence="4">TetR family transcriptional regulator</fullName>
    </submittedName>
</protein>
<dbReference type="PANTHER" id="PTHR43479:SF11">
    <property type="entry name" value="ACREF_ENVCD OPERON REPRESSOR-RELATED"/>
    <property type="match status" value="1"/>
</dbReference>
<dbReference type="SUPFAM" id="SSF46689">
    <property type="entry name" value="Homeodomain-like"/>
    <property type="match status" value="1"/>
</dbReference>
<dbReference type="AlphaFoldDB" id="A0A2V3XX48"/>
<dbReference type="GeneID" id="86064949"/>
<proteinExistence type="predicted"/>
<keyword evidence="5" id="KW-1185">Reference proteome</keyword>
<dbReference type="GO" id="GO:0003677">
    <property type="term" value="F:DNA binding"/>
    <property type="evidence" value="ECO:0007669"/>
    <property type="project" value="UniProtKB-UniRule"/>
</dbReference>
<sequence>MARTSKKGLIMKTAKQLFAEKGYDATGMEEIASNAGVPKSLIYYHFKSKEDLLNAVIKEFVDEYNEILHDSRAEGIEKISVYMEFLKQNRDCARILMSESLKNGSSQTILYQVLAPLMEIDGEQSSDNPKMDHAHWLTEFFTSILPSILFVCYEESWCDYFGISAGQMEEEYFTAYRLTHGAYHEHIHKVSK</sequence>
<dbReference type="InterPro" id="IPR001647">
    <property type="entry name" value="HTH_TetR"/>
</dbReference>
<feature type="domain" description="HTH tetR-type" evidence="3">
    <location>
        <begin position="4"/>
        <end position="64"/>
    </location>
</feature>
<evidence type="ECO:0000313" key="4">
    <source>
        <dbReference type="EMBL" id="PXX44315.1"/>
    </source>
</evidence>
<dbReference type="InterPro" id="IPR009057">
    <property type="entry name" value="Homeodomain-like_sf"/>
</dbReference>
<dbReference type="InterPro" id="IPR050624">
    <property type="entry name" value="HTH-type_Tx_Regulator"/>
</dbReference>
<keyword evidence="1 2" id="KW-0238">DNA-binding</keyword>
<dbReference type="Proteomes" id="UP000248057">
    <property type="component" value="Unassembled WGS sequence"/>
</dbReference>
<organism evidence="4 5">
    <name type="scientific">Hungatella effluvii</name>
    <dbReference type="NCBI Taxonomy" id="1096246"/>
    <lineage>
        <taxon>Bacteria</taxon>
        <taxon>Bacillati</taxon>
        <taxon>Bacillota</taxon>
        <taxon>Clostridia</taxon>
        <taxon>Lachnospirales</taxon>
        <taxon>Lachnospiraceae</taxon>
        <taxon>Hungatella</taxon>
    </lineage>
</organism>
<dbReference type="PRINTS" id="PR00455">
    <property type="entry name" value="HTHTETR"/>
</dbReference>
<evidence type="ECO:0000259" key="3">
    <source>
        <dbReference type="PROSITE" id="PS50977"/>
    </source>
</evidence>
<evidence type="ECO:0000313" key="5">
    <source>
        <dbReference type="Proteomes" id="UP000248057"/>
    </source>
</evidence>
<comment type="caution">
    <text evidence="4">The sequence shown here is derived from an EMBL/GenBank/DDBJ whole genome shotgun (WGS) entry which is preliminary data.</text>
</comment>
<feature type="DNA-binding region" description="H-T-H motif" evidence="2">
    <location>
        <begin position="27"/>
        <end position="46"/>
    </location>
</feature>
<reference evidence="4 5" key="1">
    <citation type="submission" date="2018-05" db="EMBL/GenBank/DDBJ databases">
        <title>Genomic Encyclopedia of Type Strains, Phase IV (KMG-IV): sequencing the most valuable type-strain genomes for metagenomic binning, comparative biology and taxonomic classification.</title>
        <authorList>
            <person name="Goeker M."/>
        </authorList>
    </citation>
    <scope>NUCLEOTIDE SEQUENCE [LARGE SCALE GENOMIC DNA]</scope>
    <source>
        <strain evidence="4 5">DSM 24995</strain>
    </source>
</reference>
<dbReference type="Gene3D" id="1.10.357.10">
    <property type="entry name" value="Tetracycline Repressor, domain 2"/>
    <property type="match status" value="1"/>
</dbReference>
<dbReference type="RefSeq" id="WP_110326572.1">
    <property type="nucleotide sequence ID" value="NZ_QJKD01000028.1"/>
</dbReference>
<name>A0A2V3XX48_9FIRM</name>
<dbReference type="EMBL" id="QJKD01000028">
    <property type="protein sequence ID" value="PXX44315.1"/>
    <property type="molecule type" value="Genomic_DNA"/>
</dbReference>
<evidence type="ECO:0000256" key="1">
    <source>
        <dbReference type="ARBA" id="ARBA00023125"/>
    </source>
</evidence>